<feature type="active site" description="Proton acceptor" evidence="3 4">
    <location>
        <position position="153"/>
    </location>
</feature>
<dbReference type="NCBIfam" id="NF002010">
    <property type="entry name" value="PRK00811.1"/>
    <property type="match status" value="1"/>
</dbReference>
<feature type="binding site" evidence="3">
    <location>
        <position position="160"/>
    </location>
    <ligand>
        <name>S-methyl-5'-thioadenosine</name>
        <dbReference type="ChEBI" id="CHEBI:17509"/>
    </ligand>
</feature>
<dbReference type="AlphaFoldDB" id="A0A401HPN5"/>
<comment type="subunit">
    <text evidence="3">Homodimer or homotetramer.</text>
</comment>
<keyword evidence="2 3" id="KW-0808">Transferase</keyword>
<dbReference type="PROSITE" id="PS01330">
    <property type="entry name" value="PABS_1"/>
    <property type="match status" value="1"/>
</dbReference>
<comment type="function">
    <text evidence="3">Catalyzes the irreversible transfer of a propylamine group from the amino donor S-adenosylmethioninamine (decarboxy-AdoMet) to putrescine (1,4-diaminobutane) to yield spermidine.</text>
</comment>
<keyword evidence="9" id="KW-1185">Reference proteome</keyword>
<reference evidence="8 9" key="1">
    <citation type="journal article" date="2019" name="Int. J. Syst. Evol. Microbiol.">
        <title>Methanofervidicoccus abyssi gen. nov., sp. nov., a hydrogenotrophic methanogen, isolated from a hydrothermal vent chimney in the Mid-Cayman Spreading Center, the Caribbean Sea.</title>
        <authorList>
            <person name="Sakai S."/>
            <person name="Takaki Y."/>
            <person name="Miyazaki M."/>
            <person name="Ogawara M."/>
            <person name="Yanagawa K."/>
            <person name="Miyazaki J."/>
            <person name="Takai K."/>
        </authorList>
    </citation>
    <scope>NUCLEOTIDE SEQUENCE [LARGE SCALE GENOMIC DNA]</scope>
    <source>
        <strain evidence="8 9">HHB</strain>
    </source>
</reference>
<keyword evidence="3 6" id="KW-0745">Spermidine biosynthesis</keyword>
<dbReference type="Gene3D" id="2.30.140.10">
    <property type="entry name" value="Spermidine synthase, tetramerisation domain"/>
    <property type="match status" value="1"/>
</dbReference>
<comment type="pathway">
    <text evidence="3">Amine and polyamine biosynthesis; spermidine biosynthesis; spermidine from putrescine: step 1/1.</text>
</comment>
<dbReference type="Pfam" id="PF01564">
    <property type="entry name" value="Spermine_synth"/>
    <property type="match status" value="1"/>
</dbReference>
<dbReference type="Pfam" id="PF17284">
    <property type="entry name" value="Spermine_synt_N"/>
    <property type="match status" value="1"/>
</dbReference>
<dbReference type="GO" id="GO:0004766">
    <property type="term" value="F:spermidine synthase activity"/>
    <property type="evidence" value="ECO:0007669"/>
    <property type="project" value="UniProtKB-UniRule"/>
</dbReference>
<dbReference type="PROSITE" id="PS51006">
    <property type="entry name" value="PABS_2"/>
    <property type="match status" value="1"/>
</dbReference>
<evidence type="ECO:0000256" key="6">
    <source>
        <dbReference type="RuleBase" id="RU003837"/>
    </source>
</evidence>
<dbReference type="InterPro" id="IPR001045">
    <property type="entry name" value="Spermi_synthase"/>
</dbReference>
<dbReference type="InterPro" id="IPR029063">
    <property type="entry name" value="SAM-dependent_MTases_sf"/>
</dbReference>
<evidence type="ECO:0000256" key="4">
    <source>
        <dbReference type="PROSITE-ProRule" id="PRU00354"/>
    </source>
</evidence>
<dbReference type="InterPro" id="IPR030373">
    <property type="entry name" value="PABS_CS"/>
</dbReference>
<dbReference type="GO" id="GO:0008295">
    <property type="term" value="P:spermidine biosynthetic process"/>
    <property type="evidence" value="ECO:0007669"/>
    <property type="project" value="UniProtKB-UniRule"/>
</dbReference>
<name>A0A401HPN5_9EURY</name>
<evidence type="ECO:0000256" key="2">
    <source>
        <dbReference type="ARBA" id="ARBA00022679"/>
    </source>
</evidence>
<evidence type="ECO:0000313" key="9">
    <source>
        <dbReference type="Proteomes" id="UP000290527"/>
    </source>
</evidence>
<keyword evidence="3 4" id="KW-0620">Polyamine biosynthesis</keyword>
<feature type="binding site" evidence="3">
    <location>
        <position position="29"/>
    </location>
    <ligand>
        <name>S-methyl-5'-thioadenosine</name>
        <dbReference type="ChEBI" id="CHEBI:17509"/>
    </ligand>
</feature>
<feature type="domain" description="PABS" evidence="7">
    <location>
        <begin position="1"/>
        <end position="234"/>
    </location>
</feature>
<evidence type="ECO:0000256" key="5">
    <source>
        <dbReference type="RuleBase" id="RU003836"/>
    </source>
</evidence>
<evidence type="ECO:0000256" key="3">
    <source>
        <dbReference type="HAMAP-Rule" id="MF_00198"/>
    </source>
</evidence>
<gene>
    <name evidence="3" type="primary">speE</name>
    <name evidence="8" type="ORF">MHHB_P0380</name>
</gene>
<dbReference type="PANTHER" id="PTHR11558:SF11">
    <property type="entry name" value="SPERMIDINE SYNTHASE"/>
    <property type="match status" value="1"/>
</dbReference>
<proteinExistence type="inferred from homology"/>
<dbReference type="HAMAP" id="MF_00198">
    <property type="entry name" value="Spermidine_synth"/>
    <property type="match status" value="1"/>
</dbReference>
<dbReference type="Gene3D" id="3.40.50.150">
    <property type="entry name" value="Vaccinia Virus protein VP39"/>
    <property type="match status" value="1"/>
</dbReference>
<feature type="binding site" evidence="3">
    <location>
        <begin position="135"/>
        <end position="136"/>
    </location>
    <ligand>
        <name>S-methyl-5'-thioadenosine</name>
        <dbReference type="ChEBI" id="CHEBI:17509"/>
    </ligand>
</feature>
<protein>
    <recommendedName>
        <fullName evidence="3">Polyamine aminopropyltransferase</fullName>
    </recommendedName>
    <alternativeName>
        <fullName evidence="3">Putrescine aminopropyltransferase</fullName>
        <shortName evidence="3">PAPT</shortName>
    </alternativeName>
    <alternativeName>
        <fullName evidence="3">Spermidine synthase</fullName>
        <shortName evidence="3">SPDS</shortName>
        <shortName evidence="3">SPDSY</shortName>
        <ecNumber evidence="3">2.5.1.16</ecNumber>
    </alternativeName>
</protein>
<evidence type="ECO:0000259" key="7">
    <source>
        <dbReference type="PROSITE" id="PS51006"/>
    </source>
</evidence>
<sequence>MWFSEYQTKDLKISVKVKDVLFTGRSKYQEIQILDTVTFGRALVLDNTFQTTEKDEFIYHELITHPAMFTHPDPKKILVIGGGDGGTIREVLKHDTVERVDFVELDEMVVEVCKKYLPTLSCQIDNEKVTTIFTDGIEYVAQCKEKYDVIIVDCPDPVGPAKGLFEKDFYKNVYKCLEEDGVMVQQTESPIFNRDLILNIKRYLEDAGFNIVKLMVYAIPTYPSGFWSFTLASKKYDPLEVSPEKIRERLKNIETKYYDEDVHRGVFLAVPKFLKENIPVF</sequence>
<dbReference type="InterPro" id="IPR030374">
    <property type="entry name" value="PABS"/>
</dbReference>
<dbReference type="NCBIfam" id="TIGR00417">
    <property type="entry name" value="speE"/>
    <property type="match status" value="1"/>
</dbReference>
<dbReference type="UniPathway" id="UPA00248">
    <property type="reaction ID" value="UER00314"/>
</dbReference>
<feature type="binding site" evidence="3">
    <location>
        <begin position="153"/>
        <end position="156"/>
    </location>
    <ligand>
        <name>spermidine</name>
        <dbReference type="ChEBI" id="CHEBI:57834"/>
    </ligand>
</feature>
<evidence type="ECO:0000313" key="8">
    <source>
        <dbReference type="EMBL" id="GBF36155.1"/>
    </source>
</evidence>
<dbReference type="InterPro" id="IPR035246">
    <property type="entry name" value="Spermidine_synt_N"/>
</dbReference>
<dbReference type="Proteomes" id="UP000290527">
    <property type="component" value="Unassembled WGS sequence"/>
</dbReference>
<accession>A0A401HPN5</accession>
<dbReference type="EC" id="2.5.1.16" evidence="3"/>
<comment type="similarity">
    <text evidence="1 3 5">Belongs to the spermidine/spermine synthase family.</text>
</comment>
<comment type="caution">
    <text evidence="8">The sequence shown here is derived from an EMBL/GenBank/DDBJ whole genome shotgun (WGS) entry which is preliminary data.</text>
</comment>
<dbReference type="CDD" id="cd02440">
    <property type="entry name" value="AdoMet_MTases"/>
    <property type="match status" value="1"/>
</dbReference>
<dbReference type="InterPro" id="IPR037163">
    <property type="entry name" value="Spermidine_synt_N_sf"/>
</dbReference>
<comment type="catalytic activity">
    <reaction evidence="3 6">
        <text>S-adenosyl 3-(methylsulfanyl)propylamine + putrescine = S-methyl-5'-thioadenosine + spermidine + H(+)</text>
        <dbReference type="Rhea" id="RHEA:12721"/>
        <dbReference type="ChEBI" id="CHEBI:15378"/>
        <dbReference type="ChEBI" id="CHEBI:17509"/>
        <dbReference type="ChEBI" id="CHEBI:57443"/>
        <dbReference type="ChEBI" id="CHEBI:57834"/>
        <dbReference type="ChEBI" id="CHEBI:326268"/>
        <dbReference type="EC" id="2.5.1.16"/>
    </reaction>
</comment>
<feature type="binding site" evidence="3">
    <location>
        <position position="84"/>
    </location>
    <ligand>
        <name>spermidine</name>
        <dbReference type="ChEBI" id="CHEBI:57834"/>
    </ligand>
</feature>
<dbReference type="EMBL" id="BFAX01000002">
    <property type="protein sequence ID" value="GBF36155.1"/>
    <property type="molecule type" value="Genomic_DNA"/>
</dbReference>
<dbReference type="PANTHER" id="PTHR11558">
    <property type="entry name" value="SPERMIDINE/SPERMINE SYNTHASE"/>
    <property type="match status" value="1"/>
</dbReference>
<dbReference type="SUPFAM" id="SSF53335">
    <property type="entry name" value="S-adenosyl-L-methionine-dependent methyltransferases"/>
    <property type="match status" value="1"/>
</dbReference>
<evidence type="ECO:0000256" key="1">
    <source>
        <dbReference type="ARBA" id="ARBA00007867"/>
    </source>
</evidence>
<feature type="binding site" evidence="3">
    <location>
        <position position="104"/>
    </location>
    <ligand>
        <name>S-methyl-5'-thioadenosine</name>
        <dbReference type="ChEBI" id="CHEBI:17509"/>
    </ligand>
</feature>
<organism evidence="8 9">
    <name type="scientific">Methanofervidicoccus abyssi</name>
    <dbReference type="NCBI Taxonomy" id="2082189"/>
    <lineage>
        <taxon>Archaea</taxon>
        <taxon>Methanobacteriati</taxon>
        <taxon>Methanobacteriota</taxon>
        <taxon>Methanomada group</taxon>
        <taxon>Methanococci</taxon>
        <taxon>Methanococcales</taxon>
        <taxon>Methanofervidicoccus</taxon>
    </lineage>
</organism>
<feature type="binding site" evidence="3">
    <location>
        <position position="60"/>
    </location>
    <ligand>
        <name>spermidine</name>
        <dbReference type="ChEBI" id="CHEBI:57834"/>
    </ligand>
</feature>